<dbReference type="PANTHER" id="PTHR38846">
    <property type="entry name" value="C3H1-TYPE DOMAIN-CONTAINING PROTEIN"/>
    <property type="match status" value="1"/>
</dbReference>
<dbReference type="EMBL" id="KN817622">
    <property type="protein sequence ID" value="KJA16359.1"/>
    <property type="molecule type" value="Genomic_DNA"/>
</dbReference>
<dbReference type="AlphaFoldDB" id="A0A0D2NB16"/>
<proteinExistence type="predicted"/>
<dbReference type="PANTHER" id="PTHR38846:SF1">
    <property type="entry name" value="C3H1-TYPE DOMAIN-CONTAINING PROTEIN"/>
    <property type="match status" value="1"/>
</dbReference>
<sequence>MSRRQGPLAAFFNEYHGFRYDPTESASSEFHRLCALKEWDRDEREDSREQYRRALIQQFNLNYGTDVNALDSWHLLCTYIGIDPVPDTVEECKMAVKSTHVNLVDLVDVFETNRRVEVFPTVQALSDYTQESEKYFPRDEVGAGSLLTYLLRQIMRPPAHGRATRGRGGGTGRGARRFGA</sequence>
<dbReference type="Proteomes" id="UP000054270">
    <property type="component" value="Unassembled WGS sequence"/>
</dbReference>
<dbReference type="STRING" id="945553.A0A0D2NB16"/>
<name>A0A0D2NB16_HYPSF</name>
<evidence type="ECO:0000256" key="1">
    <source>
        <dbReference type="SAM" id="MobiDB-lite"/>
    </source>
</evidence>
<dbReference type="OMA" id="ENDLAAW"/>
<keyword evidence="3" id="KW-1185">Reference proteome</keyword>
<evidence type="ECO:0000313" key="2">
    <source>
        <dbReference type="EMBL" id="KJA16359.1"/>
    </source>
</evidence>
<feature type="region of interest" description="Disordered" evidence="1">
    <location>
        <begin position="159"/>
        <end position="180"/>
    </location>
</feature>
<gene>
    <name evidence="2" type="ORF">HYPSUDRAFT_193198</name>
</gene>
<evidence type="ECO:0000313" key="3">
    <source>
        <dbReference type="Proteomes" id="UP000054270"/>
    </source>
</evidence>
<dbReference type="OrthoDB" id="6105938at2759"/>
<protein>
    <submittedName>
        <fullName evidence="2">Uncharacterized protein</fullName>
    </submittedName>
</protein>
<reference evidence="3" key="1">
    <citation type="submission" date="2014-04" db="EMBL/GenBank/DDBJ databases">
        <title>Evolutionary Origins and Diversification of the Mycorrhizal Mutualists.</title>
        <authorList>
            <consortium name="DOE Joint Genome Institute"/>
            <consortium name="Mycorrhizal Genomics Consortium"/>
            <person name="Kohler A."/>
            <person name="Kuo A."/>
            <person name="Nagy L.G."/>
            <person name="Floudas D."/>
            <person name="Copeland A."/>
            <person name="Barry K.W."/>
            <person name="Cichocki N."/>
            <person name="Veneault-Fourrey C."/>
            <person name="LaButti K."/>
            <person name="Lindquist E.A."/>
            <person name="Lipzen A."/>
            <person name="Lundell T."/>
            <person name="Morin E."/>
            <person name="Murat C."/>
            <person name="Riley R."/>
            <person name="Ohm R."/>
            <person name="Sun H."/>
            <person name="Tunlid A."/>
            <person name="Henrissat B."/>
            <person name="Grigoriev I.V."/>
            <person name="Hibbett D.S."/>
            <person name="Martin F."/>
        </authorList>
    </citation>
    <scope>NUCLEOTIDE SEQUENCE [LARGE SCALE GENOMIC DNA]</scope>
    <source>
        <strain evidence="3">FD-334 SS-4</strain>
    </source>
</reference>
<accession>A0A0D2NB16</accession>
<organism evidence="2 3">
    <name type="scientific">Hypholoma sublateritium (strain FD-334 SS-4)</name>
    <dbReference type="NCBI Taxonomy" id="945553"/>
    <lineage>
        <taxon>Eukaryota</taxon>
        <taxon>Fungi</taxon>
        <taxon>Dikarya</taxon>
        <taxon>Basidiomycota</taxon>
        <taxon>Agaricomycotina</taxon>
        <taxon>Agaricomycetes</taxon>
        <taxon>Agaricomycetidae</taxon>
        <taxon>Agaricales</taxon>
        <taxon>Agaricineae</taxon>
        <taxon>Strophariaceae</taxon>
        <taxon>Hypholoma</taxon>
    </lineage>
</organism>